<evidence type="ECO:0000256" key="8">
    <source>
        <dbReference type="SAM" id="MobiDB-lite"/>
    </source>
</evidence>
<evidence type="ECO:0008006" key="12">
    <source>
        <dbReference type="Google" id="ProtNLM"/>
    </source>
</evidence>
<dbReference type="AlphaFoldDB" id="A0A0G4I6X7"/>
<dbReference type="InterPro" id="IPR046346">
    <property type="entry name" value="Aminoacid_DH-like_N_sf"/>
</dbReference>
<feature type="binding site" evidence="7">
    <location>
        <position position="260"/>
    </location>
    <ligand>
        <name>a divalent metal cation</name>
        <dbReference type="ChEBI" id="CHEBI:60240"/>
    </ligand>
</feature>
<dbReference type="NCBIfam" id="NF010052">
    <property type="entry name" value="PRK13529.1"/>
    <property type="match status" value="1"/>
</dbReference>
<feature type="binding site" evidence="7">
    <location>
        <position position="261"/>
    </location>
    <ligand>
        <name>a divalent metal cation</name>
        <dbReference type="ChEBI" id="CHEBI:60240"/>
    </ligand>
</feature>
<feature type="domain" description="Malic enzyme NAD-binding" evidence="9">
    <location>
        <begin position="285"/>
        <end position="540"/>
    </location>
</feature>
<dbReference type="Pfam" id="PF00390">
    <property type="entry name" value="malic"/>
    <property type="match status" value="1"/>
</dbReference>
<comment type="cofactor">
    <cofactor evidence="7">
        <name>Mg(2+)</name>
        <dbReference type="ChEBI" id="CHEBI:18420"/>
    </cofactor>
    <cofactor evidence="7">
        <name>Mn(2+)</name>
        <dbReference type="ChEBI" id="CHEBI:29035"/>
    </cofactor>
    <text evidence="7">Divalent metal cations. Prefers magnesium or manganese.</text>
</comment>
<protein>
    <recommendedName>
        <fullName evidence="12">Malic enzyme</fullName>
    </recommendedName>
</protein>
<dbReference type="InterPro" id="IPR037062">
    <property type="entry name" value="Malic_N_dom_sf"/>
</dbReference>
<dbReference type="PANTHER" id="PTHR23406">
    <property type="entry name" value="MALIC ENZYME-RELATED"/>
    <property type="match status" value="1"/>
</dbReference>
<evidence type="ECO:0000256" key="6">
    <source>
        <dbReference type="PIRSR" id="PIRSR000106-2"/>
    </source>
</evidence>
<gene>
    <name evidence="11" type="ORF">Cvel_11448</name>
</gene>
<organism evidence="11">
    <name type="scientific">Chromera velia CCMP2878</name>
    <dbReference type="NCBI Taxonomy" id="1169474"/>
    <lineage>
        <taxon>Eukaryota</taxon>
        <taxon>Sar</taxon>
        <taxon>Alveolata</taxon>
        <taxon>Colpodellida</taxon>
        <taxon>Chromeraceae</taxon>
        <taxon>Chromera</taxon>
    </lineage>
</organism>
<feature type="binding site" evidence="7">
    <location>
        <position position="284"/>
    </location>
    <ligand>
        <name>a divalent metal cation</name>
        <dbReference type="ChEBI" id="CHEBI:60240"/>
    </ligand>
</feature>
<feature type="active site" description="Proton donor" evidence="5">
    <location>
        <position position="113"/>
    </location>
</feature>
<dbReference type="PRINTS" id="PR00072">
    <property type="entry name" value="MALOXRDTASE"/>
</dbReference>
<feature type="binding site" evidence="6">
    <location>
        <position position="427"/>
    </location>
    <ligand>
        <name>(S)-malate</name>
        <dbReference type="ChEBI" id="CHEBI:15589"/>
    </ligand>
</feature>
<dbReference type="SUPFAM" id="SSF53223">
    <property type="entry name" value="Aminoacid dehydrogenase-like, N-terminal domain"/>
    <property type="match status" value="1"/>
</dbReference>
<evidence type="ECO:0000256" key="1">
    <source>
        <dbReference type="ARBA" id="ARBA00001936"/>
    </source>
</evidence>
<feature type="binding site" evidence="6">
    <location>
        <position position="171"/>
    </location>
    <ligand>
        <name>(S)-malate</name>
        <dbReference type="ChEBI" id="CHEBI:15589"/>
    </ligand>
</feature>
<dbReference type="InterPro" id="IPR001891">
    <property type="entry name" value="Malic_OxRdtase"/>
</dbReference>
<dbReference type="EMBL" id="CDMZ01005338">
    <property type="protein sequence ID" value="CEM52708.1"/>
    <property type="molecule type" value="Genomic_DNA"/>
</dbReference>
<evidence type="ECO:0000256" key="3">
    <source>
        <dbReference type="ARBA" id="ARBA00022723"/>
    </source>
</evidence>
<dbReference type="CDD" id="cd05312">
    <property type="entry name" value="NAD_bind_1_malic_enz"/>
    <property type="match status" value="1"/>
</dbReference>
<sequence>MALDFDFKFYRQTSLHRPNHYVSTDPAGILHNGHFNKGTCFTMEERDRLGLRGLLPSRVEDLDRQVRRCLKQLRSHDSMISKYNFLSLLRVRSDTLFYKLVTENLRECLPIIYTPTVGQACREFAHQYRYAEGMYFNRADMGKMREMLDNWRPNLIEGGEVAIIVVTDGSRILGLGDLGVCGMGIPIGKLSLYVAAAGFHPAATLPVCIDAGTNNEDFLQDEFYLGCRHKRLGDDEYFPLMDEFLNAVKEKWPRALLQFEDFSTPHCFELLEKYRKKMLCFNDDIQGTGAVISAGILSALKMVGKNPREHRFVFLGAGSAGIGVADMICALLERRHGMTNEEAKKLFYLVDSKGLVTTHRGDKLAPYKVPYARTDVTERLTDLTEVCKFVKPTGLIGLSGVGKSFSFELLEYMGEINERPIVFPLSNPTSNSECSADDAFRATKGRCVFASGSPFPDVVYGEKTFRPSQGNNMYIFPGLGFGAWLAAAQEVSDGMICAAAETLSDLVTPVHMSRGELYPGLEKIRDISAHIAASVMKTAWAEGHALAHKPDCDLLAHVKDMMYTPELLDDLSCIVAGNVQKDGMAFALIHSRRGISFGPTKHELELSAVVVDLLDVHKGADKTKRGVPESSEGAEEEEEEEEENQENEEDREIIK</sequence>
<feature type="binding site" evidence="6">
    <location>
        <position position="471"/>
    </location>
    <ligand>
        <name>(S)-malate</name>
        <dbReference type="ChEBI" id="CHEBI:15589"/>
    </ligand>
</feature>
<evidence type="ECO:0000259" key="10">
    <source>
        <dbReference type="SMART" id="SM01274"/>
    </source>
</evidence>
<feature type="region of interest" description="Disordered" evidence="8">
    <location>
        <begin position="621"/>
        <end position="655"/>
    </location>
</feature>
<feature type="domain" description="Malic enzyme N-terminal" evidence="10">
    <location>
        <begin position="90"/>
        <end position="275"/>
    </location>
</feature>
<dbReference type="InterPro" id="IPR012302">
    <property type="entry name" value="Malic_NAD-bd"/>
</dbReference>
<dbReference type="SMART" id="SM01274">
    <property type="entry name" value="malic"/>
    <property type="match status" value="1"/>
</dbReference>
<dbReference type="VEuPathDB" id="CryptoDB:Cvel_11448"/>
<dbReference type="GO" id="GO:0006108">
    <property type="term" value="P:malate metabolic process"/>
    <property type="evidence" value="ECO:0007669"/>
    <property type="project" value="TreeGrafter"/>
</dbReference>
<dbReference type="GO" id="GO:0051287">
    <property type="term" value="F:NAD binding"/>
    <property type="evidence" value="ECO:0007669"/>
    <property type="project" value="InterPro"/>
</dbReference>
<keyword evidence="3 7" id="KW-0479">Metal-binding</keyword>
<dbReference type="GO" id="GO:0005739">
    <property type="term" value="C:mitochondrion"/>
    <property type="evidence" value="ECO:0007669"/>
    <property type="project" value="TreeGrafter"/>
</dbReference>
<reference evidence="11" key="1">
    <citation type="submission" date="2014-11" db="EMBL/GenBank/DDBJ databases">
        <authorList>
            <person name="Otto D Thomas"/>
            <person name="Naeem Raeece"/>
        </authorList>
    </citation>
    <scope>NUCLEOTIDE SEQUENCE</scope>
</reference>
<dbReference type="GO" id="GO:0004471">
    <property type="term" value="F:malate dehydrogenase (decarboxylating) (NAD+) activity"/>
    <property type="evidence" value="ECO:0007669"/>
    <property type="project" value="TreeGrafter"/>
</dbReference>
<comment type="cofactor">
    <cofactor evidence="1">
        <name>Mn(2+)</name>
        <dbReference type="ChEBI" id="CHEBI:29035"/>
    </cofactor>
</comment>
<dbReference type="PIRSF" id="PIRSF000106">
    <property type="entry name" value="ME"/>
    <property type="match status" value="1"/>
</dbReference>
<dbReference type="InterPro" id="IPR012301">
    <property type="entry name" value="Malic_N_dom"/>
</dbReference>
<dbReference type="PANTHER" id="PTHR23406:SF32">
    <property type="entry name" value="NADP-DEPENDENT MALIC ENZYME"/>
    <property type="match status" value="1"/>
</dbReference>
<dbReference type="SMART" id="SM00919">
    <property type="entry name" value="Malic_M"/>
    <property type="match status" value="1"/>
</dbReference>
<name>A0A0G4I6X7_9ALVE</name>
<dbReference type="Pfam" id="PF03949">
    <property type="entry name" value="Malic_M"/>
    <property type="match status" value="1"/>
</dbReference>
<comment type="similarity">
    <text evidence="2">Belongs to the malic enzymes family.</text>
</comment>
<dbReference type="Gene3D" id="3.40.50.10380">
    <property type="entry name" value="Malic enzyme, N-terminal domain"/>
    <property type="match status" value="1"/>
</dbReference>
<dbReference type="InterPro" id="IPR036291">
    <property type="entry name" value="NAD(P)-bd_dom_sf"/>
</dbReference>
<evidence type="ECO:0000256" key="2">
    <source>
        <dbReference type="ARBA" id="ARBA00008785"/>
    </source>
</evidence>
<evidence type="ECO:0000256" key="5">
    <source>
        <dbReference type="PIRSR" id="PIRSR000106-1"/>
    </source>
</evidence>
<dbReference type="FunFam" id="3.40.50.720:FF:000182">
    <property type="entry name" value="NAD-dependent malic enzyme"/>
    <property type="match status" value="1"/>
</dbReference>
<proteinExistence type="inferred from homology"/>
<evidence type="ECO:0000256" key="7">
    <source>
        <dbReference type="PIRSR" id="PIRSR000106-3"/>
    </source>
</evidence>
<feature type="compositionally biased region" description="Acidic residues" evidence="8">
    <location>
        <begin position="632"/>
        <end position="655"/>
    </location>
</feature>
<dbReference type="Gene3D" id="3.40.50.720">
    <property type="entry name" value="NAD(P)-binding Rossmann-like Domain"/>
    <property type="match status" value="1"/>
</dbReference>
<feature type="active site" description="Proton acceptor" evidence="5">
    <location>
        <position position="189"/>
    </location>
</feature>
<accession>A0A0G4I6X7</accession>
<evidence type="ECO:0000313" key="11">
    <source>
        <dbReference type="EMBL" id="CEM52708.1"/>
    </source>
</evidence>
<dbReference type="GO" id="GO:0046872">
    <property type="term" value="F:metal ion binding"/>
    <property type="evidence" value="ECO:0007669"/>
    <property type="project" value="UniProtKB-KW"/>
</dbReference>
<dbReference type="SUPFAM" id="SSF51735">
    <property type="entry name" value="NAD(P)-binding Rossmann-fold domains"/>
    <property type="match status" value="1"/>
</dbReference>
<evidence type="ECO:0000259" key="9">
    <source>
        <dbReference type="SMART" id="SM00919"/>
    </source>
</evidence>
<dbReference type="PhylomeDB" id="A0A0G4I6X7"/>
<evidence type="ECO:0000256" key="4">
    <source>
        <dbReference type="ARBA" id="ARBA00023002"/>
    </source>
</evidence>
<keyword evidence="4" id="KW-0560">Oxidoreductase</keyword>